<name>A0A2R5F3J7_9BACL</name>
<proteinExistence type="predicted"/>
<protein>
    <submittedName>
        <fullName evidence="1">Uncharacterized protein</fullName>
    </submittedName>
</protein>
<dbReference type="AlphaFoldDB" id="A0A2R5F3J7"/>
<evidence type="ECO:0000313" key="2">
    <source>
        <dbReference type="Proteomes" id="UP000245202"/>
    </source>
</evidence>
<organism evidence="1 2">
    <name type="scientific">Paenibacillus agaridevorans</name>
    <dbReference type="NCBI Taxonomy" id="171404"/>
    <lineage>
        <taxon>Bacteria</taxon>
        <taxon>Bacillati</taxon>
        <taxon>Bacillota</taxon>
        <taxon>Bacilli</taxon>
        <taxon>Bacillales</taxon>
        <taxon>Paenibacillaceae</taxon>
        <taxon>Paenibacillus</taxon>
    </lineage>
</organism>
<dbReference type="RefSeq" id="WP_146200587.1">
    <property type="nucleotide sequence ID" value="NZ_BDQX01000381.1"/>
</dbReference>
<sequence>MTTTKSKGSDDMVLIKTHLRKNSQGRMHKVLSHYRPAKRQLRGIKEWVKDDRSIVKPLFREIVGNRLTAKEIADYFEETYFTVGKIYHHDLTPQQHAYYMARQVDTVKQIREFKRNWNKEETTT</sequence>
<keyword evidence="2" id="KW-1185">Reference proteome</keyword>
<accession>A0A2R5F3J7</accession>
<evidence type="ECO:0000313" key="1">
    <source>
        <dbReference type="EMBL" id="GBG11023.1"/>
    </source>
</evidence>
<reference evidence="1 2" key="1">
    <citation type="submission" date="2017-08" db="EMBL/GenBank/DDBJ databases">
        <title>Substantial Increase in Enzyme Production by Combined Drug-Resistance Mutations in Paenibacillus agaridevorans.</title>
        <authorList>
            <person name="Tanaka Y."/>
            <person name="Funane K."/>
            <person name="Hosaka T."/>
            <person name="Shiwa Y."/>
            <person name="Fujita N."/>
            <person name="Miyazaki T."/>
            <person name="Yoshikawa H."/>
            <person name="Murakami K."/>
            <person name="Kasahara K."/>
            <person name="Inaoka T."/>
            <person name="Hiraga Y."/>
            <person name="Ochi K."/>
        </authorList>
    </citation>
    <scope>NUCLEOTIDE SEQUENCE [LARGE SCALE GENOMIC DNA]</scope>
    <source>
        <strain evidence="1 2">T-3040</strain>
    </source>
</reference>
<dbReference type="Proteomes" id="UP000245202">
    <property type="component" value="Unassembled WGS sequence"/>
</dbReference>
<dbReference type="EMBL" id="BDQX01000381">
    <property type="protein sequence ID" value="GBG11023.1"/>
    <property type="molecule type" value="Genomic_DNA"/>
</dbReference>
<gene>
    <name evidence="1" type="ORF">PAT3040_05802</name>
</gene>
<comment type="caution">
    <text evidence="1">The sequence shown here is derived from an EMBL/GenBank/DDBJ whole genome shotgun (WGS) entry which is preliminary data.</text>
</comment>